<dbReference type="PRINTS" id="PR00412">
    <property type="entry name" value="EPOXHYDRLASE"/>
</dbReference>
<dbReference type="InterPro" id="IPR051340">
    <property type="entry name" value="Haloalkane_dehalogenase"/>
</dbReference>
<dbReference type="GO" id="GO:0004301">
    <property type="term" value="F:epoxide hydrolase activity"/>
    <property type="evidence" value="ECO:0007669"/>
    <property type="project" value="TreeGrafter"/>
</dbReference>
<dbReference type="InterPro" id="IPR000073">
    <property type="entry name" value="AB_hydrolase_1"/>
</dbReference>
<reference evidence="3 4" key="2">
    <citation type="submission" date="2017-02" db="EMBL/GenBank/DDBJ databases">
        <title>A genome survey and senescence transcriptome analysis in Lentinula edodes.</title>
        <authorList>
            <person name="Sakamoto Y."/>
            <person name="Nakade K."/>
            <person name="Sato S."/>
            <person name="Yoshida Y."/>
            <person name="Miyazaki K."/>
            <person name="Natsume S."/>
            <person name="Konno N."/>
        </authorList>
    </citation>
    <scope>NUCLEOTIDE SEQUENCE [LARGE SCALE GENOMIC DNA]</scope>
    <source>
        <strain evidence="3 4">NBRC 111202</strain>
    </source>
</reference>
<evidence type="ECO:0000313" key="4">
    <source>
        <dbReference type="Proteomes" id="UP000188533"/>
    </source>
</evidence>
<keyword evidence="4" id="KW-1185">Reference proteome</keyword>
<dbReference type="AlphaFoldDB" id="A0A1Q3EHS5"/>
<sequence length="354" mass="39566">MAAKSMHSAVSLSFSSLVQEMAVEDAPCLNCLLAPIDLKDQSKGPTNRENSCGLLPSLVLPRGGFESNWFIAIDGPVVINNAPELFSASFSKRYLLTKGLENRIILLRYRNLITKLEGKYRVIAPDLPGFGFTKVPDALKYMYTFDNIAKTIEAFVDVLNLKKYAIYIFDYGAPTGLRLALSRPSAITAIISQNGNAFEVGLGEFWNGIRKYWNDPTPDNRKSLVWLTKFEATKFQYEAGEAHPETIPPETYHLDQALMDRPGNADIQLDLQLDYQTNVALYPAFHDYFRKYQPPLLAIWGANDGIFIPAGAEAFKTVLPNAQIHFVDGGHFALENHLDEISSHIIRFLESIGV</sequence>
<organism evidence="3 4">
    <name type="scientific">Lentinula edodes</name>
    <name type="common">Shiitake mushroom</name>
    <name type="synonym">Lentinus edodes</name>
    <dbReference type="NCBI Taxonomy" id="5353"/>
    <lineage>
        <taxon>Eukaryota</taxon>
        <taxon>Fungi</taxon>
        <taxon>Dikarya</taxon>
        <taxon>Basidiomycota</taxon>
        <taxon>Agaricomycotina</taxon>
        <taxon>Agaricomycetes</taxon>
        <taxon>Agaricomycetidae</taxon>
        <taxon>Agaricales</taxon>
        <taxon>Marasmiineae</taxon>
        <taxon>Omphalotaceae</taxon>
        <taxon>Lentinula</taxon>
    </lineage>
</organism>
<dbReference type="PANTHER" id="PTHR42977:SF3">
    <property type="entry name" value="AB HYDROLASE-1 DOMAIN-CONTAINING PROTEIN"/>
    <property type="match status" value="1"/>
</dbReference>
<evidence type="ECO:0000313" key="3">
    <source>
        <dbReference type="EMBL" id="GAW06709.1"/>
    </source>
</evidence>
<protein>
    <submittedName>
        <fullName evidence="3">Alpha beta hydrolase fold protein</fullName>
    </submittedName>
</protein>
<reference evidence="3 4" key="1">
    <citation type="submission" date="2016-08" db="EMBL/GenBank/DDBJ databases">
        <authorList>
            <consortium name="Lentinula edodes genome sequencing consortium"/>
            <person name="Sakamoto Y."/>
            <person name="Nakade K."/>
            <person name="Sato S."/>
            <person name="Yoshida Y."/>
            <person name="Miyazaki K."/>
            <person name="Natsume S."/>
            <person name="Konno N."/>
        </authorList>
    </citation>
    <scope>NUCLEOTIDE SEQUENCE [LARGE SCALE GENOMIC DNA]</scope>
    <source>
        <strain evidence="3 4">NBRC 111202</strain>
    </source>
</reference>
<accession>A0A1Q3EHS5</accession>
<dbReference type="EMBL" id="BDGU01000346">
    <property type="protein sequence ID" value="GAW06709.1"/>
    <property type="molecule type" value="Genomic_DNA"/>
</dbReference>
<comment type="caution">
    <text evidence="3">The sequence shown here is derived from an EMBL/GenBank/DDBJ whole genome shotgun (WGS) entry which is preliminary data.</text>
</comment>
<gene>
    <name evidence="3" type="ORF">LENED_008652</name>
</gene>
<dbReference type="InterPro" id="IPR000639">
    <property type="entry name" value="Epox_hydrolase-like"/>
</dbReference>
<evidence type="ECO:0000259" key="2">
    <source>
        <dbReference type="Pfam" id="PF00561"/>
    </source>
</evidence>
<dbReference type="Gene3D" id="3.40.50.1820">
    <property type="entry name" value="alpha/beta hydrolase"/>
    <property type="match status" value="1"/>
</dbReference>
<name>A0A1Q3EHS5_LENED</name>
<dbReference type="Proteomes" id="UP000188533">
    <property type="component" value="Unassembled WGS sequence"/>
</dbReference>
<dbReference type="PANTHER" id="PTHR42977">
    <property type="entry name" value="HYDROLASE-RELATED"/>
    <property type="match status" value="1"/>
</dbReference>
<proteinExistence type="predicted"/>
<dbReference type="SUPFAM" id="SSF53474">
    <property type="entry name" value="alpha/beta-Hydrolases"/>
    <property type="match status" value="1"/>
</dbReference>
<feature type="domain" description="AB hydrolase-1" evidence="2">
    <location>
        <begin position="110"/>
        <end position="337"/>
    </location>
</feature>
<dbReference type="Pfam" id="PF00561">
    <property type="entry name" value="Abhydrolase_1"/>
    <property type="match status" value="1"/>
</dbReference>
<evidence type="ECO:0000256" key="1">
    <source>
        <dbReference type="ARBA" id="ARBA00022801"/>
    </source>
</evidence>
<dbReference type="STRING" id="5353.A0A1Q3EHS5"/>
<keyword evidence="1 3" id="KW-0378">Hydrolase</keyword>
<dbReference type="InterPro" id="IPR029058">
    <property type="entry name" value="AB_hydrolase_fold"/>
</dbReference>